<sequence length="288" mass="33234">MDNNGLSSDVNVAPFAPNIPSEPPNGLSAEGRLFNAPAEPHPYVRQMGPPSGIERFPPPTYPTFVNPQMIFASKKDRSKWLYEFAERLDGTEKRTAEKQNIIKLLEKESTEQDITFTKLCEEYRIMQRKNEEIKREQADCPDFNQIEAEAGNDTEDGLMLHREMTEFLVEQEVADKITIHHRIKTVFDKQIETSCPSVPEATQLTPNEEIPDDRHPLLAYCENNEVFLNETIAHFEKGLLERRERLTKLMIDFSQLELDTKQRAAHLNYNRNIARARQGLKRKLQPDA</sequence>
<dbReference type="CTD" id="9817249"/>
<feature type="coiled-coil region" evidence="1">
    <location>
        <begin position="88"/>
        <end position="136"/>
    </location>
</feature>
<comment type="caution">
    <text evidence="3">The sequence shown here is derived from an EMBL/GenBank/DDBJ whole genome shotgun (WGS) entry which is preliminary data.</text>
</comment>
<evidence type="ECO:0000313" key="3">
    <source>
        <dbReference type="EMBL" id="KAF1749371.1"/>
    </source>
</evidence>
<dbReference type="Proteomes" id="UP000483820">
    <property type="component" value="Chromosome X"/>
</dbReference>
<reference evidence="3 4" key="1">
    <citation type="submission" date="2019-12" db="EMBL/GenBank/DDBJ databases">
        <title>Chromosome-level assembly of the Caenorhabditis remanei genome.</title>
        <authorList>
            <person name="Teterina A.A."/>
            <person name="Willis J.H."/>
            <person name="Phillips P.C."/>
        </authorList>
    </citation>
    <scope>NUCLEOTIDE SEQUENCE [LARGE SCALE GENOMIC DNA]</scope>
    <source>
        <strain evidence="3 4">PX506</strain>
        <tissue evidence="3">Whole organism</tissue>
    </source>
</reference>
<dbReference type="RefSeq" id="XP_053580075.1">
    <property type="nucleotide sequence ID" value="XM_053736509.1"/>
</dbReference>
<dbReference type="EMBL" id="WUAV01000006">
    <property type="protein sequence ID" value="KAF1749371.1"/>
    <property type="molecule type" value="Genomic_DNA"/>
</dbReference>
<proteinExistence type="predicted"/>
<feature type="region of interest" description="Disordered" evidence="2">
    <location>
        <begin position="1"/>
        <end position="23"/>
    </location>
</feature>
<evidence type="ECO:0000256" key="1">
    <source>
        <dbReference type="SAM" id="Coils"/>
    </source>
</evidence>
<evidence type="ECO:0000313" key="4">
    <source>
        <dbReference type="Proteomes" id="UP000483820"/>
    </source>
</evidence>
<evidence type="ECO:0000256" key="2">
    <source>
        <dbReference type="SAM" id="MobiDB-lite"/>
    </source>
</evidence>
<accession>A0A6A5G3S6</accession>
<dbReference type="GeneID" id="9817249"/>
<protein>
    <submittedName>
        <fullName evidence="3">Uncharacterized protein</fullName>
    </submittedName>
</protein>
<keyword evidence="1" id="KW-0175">Coiled coil</keyword>
<organism evidence="3 4">
    <name type="scientific">Caenorhabditis remanei</name>
    <name type="common">Caenorhabditis vulgaris</name>
    <dbReference type="NCBI Taxonomy" id="31234"/>
    <lineage>
        <taxon>Eukaryota</taxon>
        <taxon>Metazoa</taxon>
        <taxon>Ecdysozoa</taxon>
        <taxon>Nematoda</taxon>
        <taxon>Chromadorea</taxon>
        <taxon>Rhabditida</taxon>
        <taxon>Rhabditina</taxon>
        <taxon>Rhabditomorpha</taxon>
        <taxon>Rhabditoidea</taxon>
        <taxon>Rhabditidae</taxon>
        <taxon>Peloderinae</taxon>
        <taxon>Caenorhabditis</taxon>
    </lineage>
</organism>
<dbReference type="AlphaFoldDB" id="A0A6A5G3S6"/>
<dbReference type="KEGG" id="crq:GCK72_025839"/>
<name>A0A6A5G3S6_CAERE</name>
<gene>
    <name evidence="3" type="ORF">GCK72_025839</name>
</gene>
<feature type="compositionally biased region" description="Polar residues" evidence="2">
    <location>
        <begin position="1"/>
        <end position="10"/>
    </location>
</feature>